<dbReference type="SUPFAM" id="SSF54001">
    <property type="entry name" value="Cysteine proteinases"/>
    <property type="match status" value="1"/>
</dbReference>
<protein>
    <submittedName>
        <fullName evidence="6">Cysteine proteinases superfamily protein</fullName>
    </submittedName>
</protein>
<dbReference type="Proteomes" id="UP001190926">
    <property type="component" value="Unassembled WGS sequence"/>
</dbReference>
<evidence type="ECO:0000256" key="2">
    <source>
        <dbReference type="ARBA" id="ARBA00022670"/>
    </source>
</evidence>
<dbReference type="GO" id="GO:0008234">
    <property type="term" value="F:cysteine-type peptidase activity"/>
    <property type="evidence" value="ECO:0007669"/>
    <property type="project" value="UniProtKB-KW"/>
</dbReference>
<evidence type="ECO:0000313" key="6">
    <source>
        <dbReference type="EMBL" id="KAH6836544.1"/>
    </source>
</evidence>
<dbReference type="GO" id="GO:0006508">
    <property type="term" value="P:proteolysis"/>
    <property type="evidence" value="ECO:0007669"/>
    <property type="project" value="UniProtKB-KW"/>
</dbReference>
<keyword evidence="7" id="KW-1185">Reference proteome</keyword>
<dbReference type="InterPro" id="IPR038765">
    <property type="entry name" value="Papain-like_cys_pep_sf"/>
</dbReference>
<name>A0AAD4PDQ0_PERFH</name>
<comment type="similarity">
    <text evidence="1">Belongs to the peptidase C48 family.</text>
</comment>
<keyword evidence="2" id="KW-0645">Protease</keyword>
<dbReference type="Gene3D" id="3.40.395.10">
    <property type="entry name" value="Adenoviral Proteinase, Chain A"/>
    <property type="match status" value="1"/>
</dbReference>
<reference evidence="6 7" key="1">
    <citation type="journal article" date="2021" name="Nat. Commun.">
        <title>Incipient diploidization of the medicinal plant Perilla within 10,000 years.</title>
        <authorList>
            <person name="Zhang Y."/>
            <person name="Shen Q."/>
            <person name="Leng L."/>
            <person name="Zhang D."/>
            <person name="Chen S."/>
            <person name="Shi Y."/>
            <person name="Ning Z."/>
            <person name="Chen S."/>
        </authorList>
    </citation>
    <scope>NUCLEOTIDE SEQUENCE [LARGE SCALE GENOMIC DNA]</scope>
    <source>
        <strain evidence="7">cv. PC099</strain>
    </source>
</reference>
<evidence type="ECO:0000313" key="7">
    <source>
        <dbReference type="Proteomes" id="UP001190926"/>
    </source>
</evidence>
<evidence type="ECO:0000256" key="1">
    <source>
        <dbReference type="ARBA" id="ARBA00005234"/>
    </source>
</evidence>
<dbReference type="GO" id="GO:0000338">
    <property type="term" value="P:protein deneddylation"/>
    <property type="evidence" value="ECO:0007669"/>
    <property type="project" value="TreeGrafter"/>
</dbReference>
<dbReference type="EMBL" id="SDAM02000019">
    <property type="protein sequence ID" value="KAH6836544.1"/>
    <property type="molecule type" value="Genomic_DNA"/>
</dbReference>
<proteinExistence type="inferred from homology"/>
<dbReference type="PROSITE" id="PS50600">
    <property type="entry name" value="ULP_PROTEASE"/>
    <property type="match status" value="1"/>
</dbReference>
<dbReference type="PANTHER" id="PTHR46468:SF1">
    <property type="entry name" value="SENTRIN-SPECIFIC PROTEASE 8"/>
    <property type="match status" value="1"/>
</dbReference>
<dbReference type="PANTHER" id="PTHR46468">
    <property type="entry name" value="SENTRIN-SPECIFIC PROTEASE 8"/>
    <property type="match status" value="1"/>
</dbReference>
<dbReference type="InterPro" id="IPR003653">
    <property type="entry name" value="Peptidase_C48_C"/>
</dbReference>
<dbReference type="InterPro" id="IPR044613">
    <property type="entry name" value="Nep1/2-like"/>
</dbReference>
<keyword evidence="3" id="KW-0378">Hydrolase</keyword>
<evidence type="ECO:0000256" key="3">
    <source>
        <dbReference type="ARBA" id="ARBA00022801"/>
    </source>
</evidence>
<feature type="domain" description="Ubiquitin-like protease family profile" evidence="5">
    <location>
        <begin position="111"/>
        <end position="272"/>
    </location>
</feature>
<accession>A0AAD4PDQ0</accession>
<sequence>MGIEEESRGGLGRGWSICSKRPGDVQAMRGTADAGERAGGGALVGQELFVARCSAVPPADYKLIDIIARASCKKSSLYSKSISFDSSKVLNVLLNMEKGKPDDKVLSYNDVVLRRSDLDILSGPYFLNDRIIEFYFSYLTSCYPSEDILLVPPSIAFWIKECPDSASLKDFVEPLHLSTRKLIIFPINDNEDVTMAEGGSHWSLLAFERNANAFVHHDSSSSSFNAANAKRVYRAVTSYTAPGATFVDWPNTPKQVNGYDCGVYVTAITRSICEWYFSEAPKDMEGLWFPTVKEQVTPSAVSIMRREILDLVRSLMTKQ</sequence>
<dbReference type="GO" id="GO:0019784">
    <property type="term" value="F:deNEDDylase activity"/>
    <property type="evidence" value="ECO:0007669"/>
    <property type="project" value="InterPro"/>
</dbReference>
<dbReference type="Pfam" id="PF02902">
    <property type="entry name" value="Peptidase_C48"/>
    <property type="match status" value="1"/>
</dbReference>
<evidence type="ECO:0000259" key="5">
    <source>
        <dbReference type="PROSITE" id="PS50600"/>
    </source>
</evidence>
<gene>
    <name evidence="6" type="ORF">C2S53_005163</name>
</gene>
<dbReference type="AlphaFoldDB" id="A0AAD4PDQ0"/>
<evidence type="ECO:0000256" key="4">
    <source>
        <dbReference type="ARBA" id="ARBA00022807"/>
    </source>
</evidence>
<organism evidence="6 7">
    <name type="scientific">Perilla frutescens var. hirtella</name>
    <name type="common">Perilla citriodora</name>
    <name type="synonym">Perilla setoyensis</name>
    <dbReference type="NCBI Taxonomy" id="608512"/>
    <lineage>
        <taxon>Eukaryota</taxon>
        <taxon>Viridiplantae</taxon>
        <taxon>Streptophyta</taxon>
        <taxon>Embryophyta</taxon>
        <taxon>Tracheophyta</taxon>
        <taxon>Spermatophyta</taxon>
        <taxon>Magnoliopsida</taxon>
        <taxon>eudicotyledons</taxon>
        <taxon>Gunneridae</taxon>
        <taxon>Pentapetalae</taxon>
        <taxon>asterids</taxon>
        <taxon>lamiids</taxon>
        <taxon>Lamiales</taxon>
        <taxon>Lamiaceae</taxon>
        <taxon>Nepetoideae</taxon>
        <taxon>Elsholtzieae</taxon>
        <taxon>Perilla</taxon>
    </lineage>
</organism>
<keyword evidence="4" id="KW-0788">Thiol protease</keyword>
<comment type="caution">
    <text evidence="6">The sequence shown here is derived from an EMBL/GenBank/DDBJ whole genome shotgun (WGS) entry which is preliminary data.</text>
</comment>